<feature type="compositionally biased region" description="Polar residues" evidence="3">
    <location>
        <begin position="128"/>
        <end position="142"/>
    </location>
</feature>
<feature type="region of interest" description="Disordered" evidence="3">
    <location>
        <begin position="18"/>
        <end position="179"/>
    </location>
</feature>
<feature type="compositionally biased region" description="Polar residues" evidence="3">
    <location>
        <begin position="22"/>
        <end position="36"/>
    </location>
</feature>
<evidence type="ECO:0000256" key="3">
    <source>
        <dbReference type="SAM" id="MobiDB-lite"/>
    </source>
</evidence>
<dbReference type="Gene3D" id="1.10.10.10">
    <property type="entry name" value="Winged helix-like DNA-binding domain superfamily/Winged helix DNA-binding domain"/>
    <property type="match status" value="1"/>
</dbReference>
<dbReference type="CDD" id="cd07323">
    <property type="entry name" value="LAM"/>
    <property type="match status" value="1"/>
</dbReference>
<reference evidence="5" key="1">
    <citation type="journal article" date="2022" name="bioRxiv">
        <title>Deciphering the potential niche of two novel black yeast fungi from a biological soil crust based on their genomes, phenotypes, and melanin regulation.</title>
        <authorList>
            <consortium name="DOE Joint Genome Institute"/>
            <person name="Carr E.C."/>
            <person name="Barton Q."/>
            <person name="Grambo S."/>
            <person name="Sullivan M."/>
            <person name="Renfro C.M."/>
            <person name="Kuo A."/>
            <person name="Pangilinan J."/>
            <person name="Lipzen A."/>
            <person name="Keymanesh K."/>
            <person name="Savage E."/>
            <person name="Barry K."/>
            <person name="Grigoriev I.V."/>
            <person name="Riekhof W.R."/>
            <person name="Harris S.S."/>
        </authorList>
    </citation>
    <scope>NUCLEOTIDE SEQUENCE</scope>
    <source>
        <strain evidence="5">JF 03-4F</strain>
    </source>
</reference>
<protein>
    <recommendedName>
        <fullName evidence="4">HTH La-type RNA-binding domain-containing protein</fullName>
    </recommendedName>
</protein>
<dbReference type="EMBL" id="MU404351">
    <property type="protein sequence ID" value="KAI1616314.1"/>
    <property type="molecule type" value="Genomic_DNA"/>
</dbReference>
<feature type="region of interest" description="Disordered" evidence="3">
    <location>
        <begin position="929"/>
        <end position="966"/>
    </location>
</feature>
<accession>A0AAN6IIB2</accession>
<feature type="compositionally biased region" description="Polar residues" evidence="3">
    <location>
        <begin position="389"/>
        <end position="417"/>
    </location>
</feature>
<dbReference type="SMART" id="SM00715">
    <property type="entry name" value="LA"/>
    <property type="match status" value="1"/>
</dbReference>
<feature type="compositionally biased region" description="Basic and acidic residues" evidence="3">
    <location>
        <begin position="77"/>
        <end position="86"/>
    </location>
</feature>
<dbReference type="GO" id="GO:0048255">
    <property type="term" value="P:mRNA stabilization"/>
    <property type="evidence" value="ECO:0007669"/>
    <property type="project" value="InterPro"/>
</dbReference>
<feature type="compositionally biased region" description="Basic and acidic residues" evidence="3">
    <location>
        <begin position="98"/>
        <end position="107"/>
    </location>
</feature>
<comment type="caution">
    <text evidence="5">The sequence shown here is derived from an EMBL/GenBank/DDBJ whole genome shotgun (WGS) entry which is preliminary data.</text>
</comment>
<dbReference type="InterPro" id="IPR006630">
    <property type="entry name" value="La_HTH"/>
</dbReference>
<dbReference type="Pfam" id="PF21071">
    <property type="entry name" value="LARP1_HEAT"/>
    <property type="match status" value="1"/>
</dbReference>
<dbReference type="PROSITE" id="PS50961">
    <property type="entry name" value="HTH_LA"/>
    <property type="match status" value="1"/>
</dbReference>
<name>A0AAN6IIB2_9EURO</name>
<feature type="compositionally biased region" description="Gly residues" evidence="3">
    <location>
        <begin position="495"/>
        <end position="506"/>
    </location>
</feature>
<dbReference type="InterPro" id="IPR036390">
    <property type="entry name" value="WH_DNA-bd_sf"/>
</dbReference>
<dbReference type="GO" id="GO:0045727">
    <property type="term" value="P:positive regulation of translation"/>
    <property type="evidence" value="ECO:0007669"/>
    <property type="project" value="TreeGrafter"/>
</dbReference>
<feature type="compositionally biased region" description="Basic and acidic residues" evidence="3">
    <location>
        <begin position="370"/>
        <end position="382"/>
    </location>
</feature>
<dbReference type="InterPro" id="IPR006607">
    <property type="entry name" value="DM15"/>
</dbReference>
<dbReference type="SUPFAM" id="SSF46785">
    <property type="entry name" value="Winged helix' DNA-binding domain"/>
    <property type="match status" value="1"/>
</dbReference>
<keyword evidence="6" id="KW-1185">Reference proteome</keyword>
<feature type="compositionally biased region" description="Basic and acidic residues" evidence="3">
    <location>
        <begin position="507"/>
        <end position="554"/>
    </location>
</feature>
<dbReference type="InterPro" id="IPR036388">
    <property type="entry name" value="WH-like_DNA-bd_sf"/>
</dbReference>
<gene>
    <name evidence="5" type="ORF">EDD36DRAFT_132116</name>
</gene>
<evidence type="ECO:0000259" key="4">
    <source>
        <dbReference type="PROSITE" id="PS50961"/>
    </source>
</evidence>
<feature type="compositionally biased region" description="Basic and acidic residues" evidence="3">
    <location>
        <begin position="211"/>
        <end position="246"/>
    </location>
</feature>
<dbReference type="PANTHER" id="PTHR22792:SF132">
    <property type="entry name" value="LA-RELATED PROTEIN 1"/>
    <property type="match status" value="1"/>
</dbReference>
<organism evidence="5 6">
    <name type="scientific">Exophiala viscosa</name>
    <dbReference type="NCBI Taxonomy" id="2486360"/>
    <lineage>
        <taxon>Eukaryota</taxon>
        <taxon>Fungi</taxon>
        <taxon>Dikarya</taxon>
        <taxon>Ascomycota</taxon>
        <taxon>Pezizomycotina</taxon>
        <taxon>Eurotiomycetes</taxon>
        <taxon>Chaetothyriomycetidae</taxon>
        <taxon>Chaetothyriales</taxon>
        <taxon>Herpotrichiellaceae</taxon>
        <taxon>Exophiala</taxon>
    </lineage>
</organism>
<dbReference type="PANTHER" id="PTHR22792">
    <property type="entry name" value="LUPUS LA PROTEIN-RELATED"/>
    <property type="match status" value="1"/>
</dbReference>
<feature type="region of interest" description="Disordered" evidence="3">
    <location>
        <begin position="192"/>
        <end position="626"/>
    </location>
</feature>
<evidence type="ECO:0000256" key="2">
    <source>
        <dbReference type="PROSITE-ProRule" id="PRU00332"/>
    </source>
</evidence>
<feature type="compositionally biased region" description="Polar residues" evidence="3">
    <location>
        <begin position="479"/>
        <end position="488"/>
    </location>
</feature>
<dbReference type="GO" id="GO:0005829">
    <property type="term" value="C:cytosol"/>
    <property type="evidence" value="ECO:0007669"/>
    <property type="project" value="TreeGrafter"/>
</dbReference>
<proteinExistence type="predicted"/>
<dbReference type="GO" id="GO:0010494">
    <property type="term" value="C:cytoplasmic stress granule"/>
    <property type="evidence" value="ECO:0007669"/>
    <property type="project" value="TreeGrafter"/>
</dbReference>
<evidence type="ECO:0000256" key="1">
    <source>
        <dbReference type="ARBA" id="ARBA00022884"/>
    </source>
</evidence>
<dbReference type="Proteomes" id="UP001203852">
    <property type="component" value="Unassembled WGS sequence"/>
</dbReference>
<feature type="compositionally biased region" description="Polar residues" evidence="3">
    <location>
        <begin position="196"/>
        <end position="205"/>
    </location>
</feature>
<evidence type="ECO:0000313" key="5">
    <source>
        <dbReference type="EMBL" id="KAI1616314.1"/>
    </source>
</evidence>
<keyword evidence="1 2" id="KW-0694">RNA-binding</keyword>
<feature type="compositionally biased region" description="Polar residues" evidence="3">
    <location>
        <begin position="270"/>
        <end position="280"/>
    </location>
</feature>
<feature type="domain" description="HTH La-type RNA-binding" evidence="4">
    <location>
        <begin position="674"/>
        <end position="774"/>
    </location>
</feature>
<feature type="compositionally biased region" description="Polar residues" evidence="3">
    <location>
        <begin position="600"/>
        <end position="624"/>
    </location>
</feature>
<dbReference type="GO" id="GO:0000339">
    <property type="term" value="F:RNA cap binding"/>
    <property type="evidence" value="ECO:0007669"/>
    <property type="project" value="InterPro"/>
</dbReference>
<dbReference type="Pfam" id="PF05383">
    <property type="entry name" value="La"/>
    <property type="match status" value="1"/>
</dbReference>
<dbReference type="AlphaFoldDB" id="A0AAN6IIB2"/>
<feature type="compositionally biased region" description="Basic and acidic residues" evidence="3">
    <location>
        <begin position="57"/>
        <end position="68"/>
    </location>
</feature>
<sequence length="1150" mass="124874">MSTPLSAAAPVFSYAQAAKGLTPSTTIQATPRNESPASEKGIKDRQAADAESALKSPQEKPVPDDKISPETTLADTPAKDLGDKEPIPTTQQTLSADQDVRSNDHVDAPINTASHDSRKDEARPQLANGRTYSSAQVSDTSGQGLGEKKPKESEDDWEKVSVPSMTAEKEFKAAPIPAVNVWQQRAAKLKDLAIQPKSTTASVSATPKPKASNEDAKRKSLSKDVDNERDSKNAEISRSNSRKDSIPTKSSRSGPQHGERTSGETPPTVGDSQAWPTPENSHVEERRKSSSLGANDKTEPKGPQKKWTTMAFVPTAKFETQLPPSVARRGGRGGGRGRDSTGRGGHASAAGEKQDSAGSMGPPPVPRQAGDQDRGRKSEGHRGARGASVPTSSGRPGNGEDTTPASRKPSTPVGTEQNGKDNLDNITSAVQGSGEHHALRTEHSSRSSSRHAGQNPAYATNGDLTATGEQPSGAYVPSPDQSNRQSYSFDRFKGAGNGATRGSGGFGRERGSGRNRDWSRDKPESAREKVESWRDREPSGDGSSRREPRPERGGRGGYRGRGNHAYDPTYGSSHAYTSPLPENGFESSRPSSHTESRSRQASQPFQPTQTPTNSHNNPRSQSIPVSIMFPGYYNGMPAMPQGPPSIQTDMQAYGYPSQMQMQPGIMSAMPFNDPLNSYALLSMVMTQVEYYFSIDNLCKDLFLRKHMDGQGYVPLSVIANFKRIKTLTDDNMALDTLRYVCQQVKSVEFLPGFDGDDRLRRRENWQDFILPVEERFESAQNDGPQHGLDQYHPAPQYQQPPRVDSSFGMDQLRSPPLNAAPVNGIFHPNPQMSSYVPGAQVDGNITGAPFSPPFEAAAPEDGSRVSLPPFAQIPSPIRSPPSHGPPVLGSFVNGHNRQMSRADIEDNVFPDENIPNINIRMQPHAAAVPETNGIDHNGDDKAPGSSEGGPNAEKSRVPSLRGGAASPQQLEQFRNWSFGYSGTIPVTDDTSISYFTKGGQETQLPPPQIGQYDQSYQSLHDLAFQQHEQGVEGSLEPLYSFWGDFLVDKFNLGMYQEFQATAVKDSQEGSDSGMKHLVRYFGKVLGGRIPISERLATDMVNLSREEKTNNRPLFHTLRAAWRNGATNMKTIKRLGDVLSAEEKAELDKSG</sequence>
<dbReference type="InterPro" id="IPR045180">
    <property type="entry name" value="La_dom_prot"/>
</dbReference>
<feature type="compositionally biased region" description="Basic and acidic residues" evidence="3">
    <location>
        <begin position="434"/>
        <end position="445"/>
    </location>
</feature>
<evidence type="ECO:0000313" key="6">
    <source>
        <dbReference type="Proteomes" id="UP001203852"/>
    </source>
</evidence>